<dbReference type="GO" id="GO:0004965">
    <property type="term" value="F:G protein-coupled GABA receptor activity"/>
    <property type="evidence" value="ECO:0007669"/>
    <property type="project" value="InterPro"/>
</dbReference>
<feature type="transmembrane region" description="Helical" evidence="9">
    <location>
        <begin position="669"/>
        <end position="690"/>
    </location>
</feature>
<keyword evidence="2 9" id="KW-0812">Transmembrane</keyword>
<evidence type="ECO:0000256" key="3">
    <source>
        <dbReference type="ARBA" id="ARBA00022989"/>
    </source>
</evidence>
<dbReference type="InParanoid" id="A0A0L0HUC7"/>
<dbReference type="RefSeq" id="XP_016612544.1">
    <property type="nucleotide sequence ID" value="XM_016748565.1"/>
</dbReference>
<dbReference type="Pfam" id="PF00003">
    <property type="entry name" value="7tm_3"/>
    <property type="match status" value="1"/>
</dbReference>
<keyword evidence="8" id="KW-0807">Transducer</keyword>
<reference evidence="12 13" key="1">
    <citation type="submission" date="2009-08" db="EMBL/GenBank/DDBJ databases">
        <title>The Genome Sequence of Spizellomyces punctatus strain DAOM BR117.</title>
        <authorList>
            <consortium name="The Broad Institute Genome Sequencing Platform"/>
            <person name="Russ C."/>
            <person name="Cuomo C."/>
            <person name="Shea T."/>
            <person name="Young S.K."/>
            <person name="Zeng Q."/>
            <person name="Koehrsen M."/>
            <person name="Haas B."/>
            <person name="Borodovsky M."/>
            <person name="Guigo R."/>
            <person name="Alvarado L."/>
            <person name="Berlin A."/>
            <person name="Bochicchio J."/>
            <person name="Borenstein D."/>
            <person name="Chapman S."/>
            <person name="Chen Z."/>
            <person name="Engels R."/>
            <person name="Freedman E."/>
            <person name="Gellesch M."/>
            <person name="Goldberg J."/>
            <person name="Griggs A."/>
            <person name="Gujja S."/>
            <person name="Heiman D."/>
            <person name="Hepburn T."/>
            <person name="Howarth C."/>
            <person name="Jen D."/>
            <person name="Larson L."/>
            <person name="Lewis B."/>
            <person name="Mehta T."/>
            <person name="Park D."/>
            <person name="Pearson M."/>
            <person name="Roberts A."/>
            <person name="Saif S."/>
            <person name="Shenoy N."/>
            <person name="Sisk P."/>
            <person name="Stolte C."/>
            <person name="Sykes S."/>
            <person name="Thomson T."/>
            <person name="Walk T."/>
            <person name="White J."/>
            <person name="Yandava C."/>
            <person name="Burger G."/>
            <person name="Gray M.W."/>
            <person name="Holland P.W.H."/>
            <person name="King N."/>
            <person name="Lang F.B.F."/>
            <person name="Roger A.J."/>
            <person name="Ruiz-Trillo I."/>
            <person name="Lander E."/>
            <person name="Nusbaum C."/>
        </authorList>
    </citation>
    <scope>NUCLEOTIDE SEQUENCE [LARGE SCALE GENOMIC DNA]</scope>
    <source>
        <strain evidence="12 13">DAOM BR117</strain>
    </source>
</reference>
<feature type="transmembrane region" description="Helical" evidence="9">
    <location>
        <begin position="597"/>
        <end position="618"/>
    </location>
</feature>
<evidence type="ECO:0000256" key="10">
    <source>
        <dbReference type="SAM" id="SignalP"/>
    </source>
</evidence>
<comment type="subcellular location">
    <subcellularLocation>
        <location evidence="1">Membrane</location>
        <topology evidence="1">Multi-pass membrane protein</topology>
    </subcellularLocation>
</comment>
<keyword evidence="13" id="KW-1185">Reference proteome</keyword>
<feature type="transmembrane region" description="Helical" evidence="9">
    <location>
        <begin position="721"/>
        <end position="741"/>
    </location>
</feature>
<keyword evidence="4" id="KW-0297">G-protein coupled receptor</keyword>
<evidence type="ECO:0000313" key="13">
    <source>
        <dbReference type="Proteomes" id="UP000053201"/>
    </source>
</evidence>
<feature type="transmembrane region" description="Helical" evidence="9">
    <location>
        <begin position="630"/>
        <end position="648"/>
    </location>
</feature>
<evidence type="ECO:0000256" key="6">
    <source>
        <dbReference type="ARBA" id="ARBA00023170"/>
    </source>
</evidence>
<feature type="chain" id="PRO_5005540192" description="G-protein coupled receptors family 3 profile domain-containing protein" evidence="10">
    <location>
        <begin position="17"/>
        <end position="963"/>
    </location>
</feature>
<dbReference type="CDD" id="cd15047">
    <property type="entry name" value="7tmC_GABA-B-like"/>
    <property type="match status" value="1"/>
</dbReference>
<keyword evidence="5 9" id="KW-0472">Membrane</keyword>
<sequence length="963" mass="106282">MSPIYIILVLVATVLADDPWPSWPTPYPMYQGLAADGTIFPNPPNTSTPFFVPYNGSWSAPTRSFPLPAVGPASDARKALNKSITLRVGVSVYGSVCTPDLDFYSPPDCDVLTETRTATLLAQEEINANPLILPDAKLEVVFLDNDFPDLTIRSTVTGFTVANPPLSLMLGSSLDSDTMVTAAYTSAFSFPQIGVRSDSPVFTAYHDNYKYFWRPSSGGQRYVNMALIAQSFNWKQVGIIGGQDQYSTTAAQQLSDACHEMGITVISQLAFKWSVSKRDPTACYCLNCNTMNPDWNAINMTTCKRELSSGFAQLKGTDLRVFYVLMGGEYLIDPLLLYFTASEFGLVGEDYVWITNLPVNNYPDRYMVTNFGKDYLPKLRGLLVPDDAPTMNDETNPTEALQHLLGIWPSFVAQNLERVQTSGSIGDFNVPSLRIRDYYDIMYYFANAVDLILNSQNLTMNDWYSEKLYKQLTIDVWNSTGYISTTGQYILTENGDRVIPSFVYQMDGINWDTSPAIAAIVENTLKFEGHSGATWFGSRLTVPPDHPILHLQQVSVHDGLGATFTALYTAAIAVCTASLVTIVVLRKDKRMTKRSPVFIVNILLGLICVLATIYPNVFGTTPQTCAIERWTQGIGFAVVMGNVAAKAYRIWRIFDNAKMKTVSIPNSELMRFSGIIMLIEIILLGIWTGVDFPVVLMEQSGTKYRFVCGARNETVSTVLTAIVYACNALLLFGNAFLAWKTRNVATDYGEAKHIAYTVYNVVVICLIVVPQAYLSTSTSATLAFAVRFSLSLVAIVIAWALLVGSHLYMIFVPPSGDHLNMNISSIGRAPFNSLTNTTVTSLADASTVKYLVGDFSFRDDSKFFSVWKSCQLHIIGASRCSLMIRYLSQNKTPVHNVIELADVMAVERSKAEEDELDTFTIQTKSSRLTFQAKDVKEASSWVVILKALVESKTPGSSAAASAT</sequence>
<protein>
    <recommendedName>
        <fullName evidence="11">G-protein coupled receptors family 3 profile domain-containing protein</fullName>
    </recommendedName>
</protein>
<dbReference type="GO" id="GO:0038039">
    <property type="term" value="C:G protein-coupled receptor heterodimeric complex"/>
    <property type="evidence" value="ECO:0007669"/>
    <property type="project" value="TreeGrafter"/>
</dbReference>
<organism evidence="12 13">
    <name type="scientific">Spizellomyces punctatus (strain DAOM BR117)</name>
    <dbReference type="NCBI Taxonomy" id="645134"/>
    <lineage>
        <taxon>Eukaryota</taxon>
        <taxon>Fungi</taxon>
        <taxon>Fungi incertae sedis</taxon>
        <taxon>Chytridiomycota</taxon>
        <taxon>Chytridiomycota incertae sedis</taxon>
        <taxon>Chytridiomycetes</taxon>
        <taxon>Spizellomycetales</taxon>
        <taxon>Spizellomycetaceae</taxon>
        <taxon>Spizellomyces</taxon>
    </lineage>
</organism>
<dbReference type="Proteomes" id="UP000053201">
    <property type="component" value="Unassembled WGS sequence"/>
</dbReference>
<evidence type="ECO:0000256" key="7">
    <source>
        <dbReference type="ARBA" id="ARBA00023180"/>
    </source>
</evidence>
<evidence type="ECO:0000256" key="8">
    <source>
        <dbReference type="ARBA" id="ARBA00023224"/>
    </source>
</evidence>
<dbReference type="VEuPathDB" id="FungiDB:SPPG_00233"/>
<dbReference type="OMA" id="TIYRMEM"/>
<dbReference type="SUPFAM" id="SSF50729">
    <property type="entry name" value="PH domain-like"/>
    <property type="match status" value="1"/>
</dbReference>
<dbReference type="GeneID" id="27683976"/>
<dbReference type="PANTHER" id="PTHR10519:SF20">
    <property type="entry name" value="G-PROTEIN COUPLED RECEPTOR 156-RELATED"/>
    <property type="match status" value="1"/>
</dbReference>
<evidence type="ECO:0000256" key="5">
    <source>
        <dbReference type="ARBA" id="ARBA00023136"/>
    </source>
</evidence>
<feature type="transmembrane region" description="Helical" evidence="9">
    <location>
        <begin position="566"/>
        <end position="585"/>
    </location>
</feature>
<feature type="signal peptide" evidence="10">
    <location>
        <begin position="1"/>
        <end position="16"/>
    </location>
</feature>
<dbReference type="PROSITE" id="PS50259">
    <property type="entry name" value="G_PROTEIN_RECEP_F3_4"/>
    <property type="match status" value="1"/>
</dbReference>
<gene>
    <name evidence="12" type="ORF">SPPG_00233</name>
</gene>
<keyword evidence="3 9" id="KW-1133">Transmembrane helix</keyword>
<dbReference type="PRINTS" id="PR00248">
    <property type="entry name" value="GPCRMGR"/>
</dbReference>
<evidence type="ECO:0000256" key="2">
    <source>
        <dbReference type="ARBA" id="ARBA00022692"/>
    </source>
</evidence>
<evidence type="ECO:0000259" key="11">
    <source>
        <dbReference type="PROSITE" id="PS50259"/>
    </source>
</evidence>
<keyword evidence="10" id="KW-0732">Signal</keyword>
<dbReference type="Gene3D" id="2.30.29.30">
    <property type="entry name" value="Pleckstrin-homology domain (PH domain)/Phosphotyrosine-binding domain (PTB)"/>
    <property type="match status" value="1"/>
</dbReference>
<dbReference type="InterPro" id="IPR028082">
    <property type="entry name" value="Peripla_BP_I"/>
</dbReference>
<feature type="transmembrane region" description="Helical" evidence="9">
    <location>
        <begin position="753"/>
        <end position="773"/>
    </location>
</feature>
<dbReference type="Pfam" id="PF01094">
    <property type="entry name" value="ANF_receptor"/>
    <property type="match status" value="1"/>
</dbReference>
<keyword evidence="7" id="KW-0325">Glycoprotein</keyword>
<keyword evidence="6" id="KW-0675">Receptor</keyword>
<dbReference type="AlphaFoldDB" id="A0A0L0HUC7"/>
<dbReference type="InterPro" id="IPR011993">
    <property type="entry name" value="PH-like_dom_sf"/>
</dbReference>
<evidence type="ECO:0000256" key="9">
    <source>
        <dbReference type="SAM" id="Phobius"/>
    </source>
</evidence>
<dbReference type="InterPro" id="IPR001828">
    <property type="entry name" value="ANF_lig-bd_rcpt"/>
</dbReference>
<dbReference type="EMBL" id="KQ257450">
    <property type="protein sequence ID" value="KND04505.1"/>
    <property type="molecule type" value="Genomic_DNA"/>
</dbReference>
<dbReference type="eggNOG" id="KOG1055">
    <property type="taxonomic scope" value="Eukaryota"/>
</dbReference>
<dbReference type="OrthoDB" id="2121893at2759"/>
<dbReference type="GO" id="GO:0007214">
    <property type="term" value="P:gamma-aminobutyric acid signaling pathway"/>
    <property type="evidence" value="ECO:0007669"/>
    <property type="project" value="TreeGrafter"/>
</dbReference>
<dbReference type="PANTHER" id="PTHR10519">
    <property type="entry name" value="GABA-B RECEPTOR"/>
    <property type="match status" value="1"/>
</dbReference>
<dbReference type="InterPro" id="IPR002455">
    <property type="entry name" value="GPCR3_GABA-B"/>
</dbReference>
<dbReference type="SUPFAM" id="SSF53822">
    <property type="entry name" value="Periplasmic binding protein-like I"/>
    <property type="match status" value="1"/>
</dbReference>
<evidence type="ECO:0000256" key="4">
    <source>
        <dbReference type="ARBA" id="ARBA00023040"/>
    </source>
</evidence>
<dbReference type="InterPro" id="IPR000337">
    <property type="entry name" value="GPCR_3"/>
</dbReference>
<proteinExistence type="predicted"/>
<evidence type="ECO:0000256" key="1">
    <source>
        <dbReference type="ARBA" id="ARBA00004141"/>
    </source>
</evidence>
<feature type="domain" description="G-protein coupled receptors family 3 profile" evidence="11">
    <location>
        <begin position="560"/>
        <end position="815"/>
    </location>
</feature>
<feature type="transmembrane region" description="Helical" evidence="9">
    <location>
        <begin position="785"/>
        <end position="811"/>
    </location>
</feature>
<dbReference type="Gene3D" id="3.40.50.2300">
    <property type="match status" value="2"/>
</dbReference>
<dbReference type="STRING" id="645134.A0A0L0HUC7"/>
<evidence type="ECO:0000313" key="12">
    <source>
        <dbReference type="EMBL" id="KND04505.1"/>
    </source>
</evidence>
<accession>A0A0L0HUC7</accession>
<name>A0A0L0HUC7_SPIPD</name>
<dbReference type="InterPro" id="IPR017978">
    <property type="entry name" value="GPCR_3_C"/>
</dbReference>